<name>A0A371K411_9GAMM</name>
<gene>
    <name evidence="2" type="ORF">DX914_05625</name>
</gene>
<comment type="caution">
    <text evidence="2">The sequence shown here is derived from an EMBL/GenBank/DDBJ whole genome shotgun (WGS) entry which is preliminary data.</text>
</comment>
<reference evidence="2 3" key="1">
    <citation type="submission" date="2018-08" db="EMBL/GenBank/DDBJ databases">
        <title>Lysobacter sp. zong2l5, whole genome shotgun sequence.</title>
        <authorList>
            <person name="Zhang X."/>
            <person name="Feng G."/>
            <person name="Zhu H."/>
        </authorList>
    </citation>
    <scope>NUCLEOTIDE SEQUENCE [LARGE SCALE GENOMIC DNA]</scope>
    <source>
        <strain evidence="3">zong2l5</strain>
    </source>
</reference>
<evidence type="ECO:0000313" key="2">
    <source>
        <dbReference type="EMBL" id="RDZ28604.1"/>
    </source>
</evidence>
<feature type="chain" id="PRO_5016679028" description="YbjN domain-containing protein" evidence="1">
    <location>
        <begin position="26"/>
        <end position="175"/>
    </location>
</feature>
<feature type="signal peptide" evidence="1">
    <location>
        <begin position="1"/>
        <end position="25"/>
    </location>
</feature>
<organism evidence="2 3">
    <name type="scientific">Lysobacter silvisoli</name>
    <dbReference type="NCBI Taxonomy" id="2293254"/>
    <lineage>
        <taxon>Bacteria</taxon>
        <taxon>Pseudomonadati</taxon>
        <taxon>Pseudomonadota</taxon>
        <taxon>Gammaproteobacteria</taxon>
        <taxon>Lysobacterales</taxon>
        <taxon>Lysobacteraceae</taxon>
        <taxon>Lysobacter</taxon>
    </lineage>
</organism>
<evidence type="ECO:0000256" key="1">
    <source>
        <dbReference type="SAM" id="SignalP"/>
    </source>
</evidence>
<evidence type="ECO:0008006" key="4">
    <source>
        <dbReference type="Google" id="ProtNLM"/>
    </source>
</evidence>
<dbReference type="AlphaFoldDB" id="A0A371K411"/>
<sequence length="175" mass="18969">MRPTALALPAMLAAALALLPATAPAASNNKAQAAEAQHSTAADARIGKQLDGLGYKYEVDEDGDYKLTFDMGEDRSQLGFVISRTESYGKHKVREVWAPAYRSSGEQFPVEIANKLLEDSQSSKMGAWVKQGNMAVFVVKIPADASDQELDDALDYALRAADLMEKELSPGKDEF</sequence>
<accession>A0A371K411</accession>
<dbReference type="OrthoDB" id="6238810at2"/>
<keyword evidence="1" id="KW-0732">Signal</keyword>
<proteinExistence type="predicted"/>
<dbReference type="EMBL" id="QTSU01000001">
    <property type="protein sequence ID" value="RDZ28604.1"/>
    <property type="molecule type" value="Genomic_DNA"/>
</dbReference>
<keyword evidence="3" id="KW-1185">Reference proteome</keyword>
<dbReference type="Proteomes" id="UP000264492">
    <property type="component" value="Unassembled WGS sequence"/>
</dbReference>
<evidence type="ECO:0000313" key="3">
    <source>
        <dbReference type="Proteomes" id="UP000264492"/>
    </source>
</evidence>
<protein>
    <recommendedName>
        <fullName evidence="4">YbjN domain-containing protein</fullName>
    </recommendedName>
</protein>